<evidence type="ECO:0000313" key="1">
    <source>
        <dbReference type="EMBL" id="CAH3124336.1"/>
    </source>
</evidence>
<evidence type="ECO:0000313" key="2">
    <source>
        <dbReference type="Proteomes" id="UP001159405"/>
    </source>
</evidence>
<organism evidence="1 2">
    <name type="scientific">Porites lobata</name>
    <dbReference type="NCBI Taxonomy" id="104759"/>
    <lineage>
        <taxon>Eukaryota</taxon>
        <taxon>Metazoa</taxon>
        <taxon>Cnidaria</taxon>
        <taxon>Anthozoa</taxon>
        <taxon>Hexacorallia</taxon>
        <taxon>Scleractinia</taxon>
        <taxon>Fungiina</taxon>
        <taxon>Poritidae</taxon>
        <taxon>Porites</taxon>
    </lineage>
</organism>
<sequence>MATTLQLPAIPPFSVTDQKTLGQRWSTWVKGLEYFLVASNITEKKQKRAVLLHLAGADVQTVFATLSDTGEDYDTALAKLTEYFEPKKNIPFERHAFRQAAQGPTESIDAYRLICMPLQWKQLRDLQSSKSTKFRLVFSRHDSIEEILGRVNKEMRSIRDSRATTRGSWCVFVVVVRATKRKILHVLRMEELAITVESKGILVESAKERNKRLKTRSLALLRNNELEFGMWQPNMTPLTMSICLLLGATNRRKKLFR</sequence>
<gene>
    <name evidence="1" type="ORF">PLOB_00030526</name>
</gene>
<accession>A0ABN8NX70</accession>
<dbReference type="EMBL" id="CALNXK010000039">
    <property type="protein sequence ID" value="CAH3124336.1"/>
    <property type="molecule type" value="Genomic_DNA"/>
</dbReference>
<dbReference type="PANTHER" id="PTHR33198">
    <property type="entry name" value="ANK_REP_REGION DOMAIN-CONTAINING PROTEIN-RELATED"/>
    <property type="match status" value="1"/>
</dbReference>
<proteinExistence type="predicted"/>
<name>A0ABN8NX70_9CNID</name>
<dbReference type="PANTHER" id="PTHR33198:SF20">
    <property type="entry name" value="RETROTRANSPOSON GAG DOMAIN-CONTAINING PROTEIN"/>
    <property type="match status" value="1"/>
</dbReference>
<comment type="caution">
    <text evidence="1">The sequence shown here is derived from an EMBL/GenBank/DDBJ whole genome shotgun (WGS) entry which is preliminary data.</text>
</comment>
<reference evidence="1 2" key="1">
    <citation type="submission" date="2022-05" db="EMBL/GenBank/DDBJ databases">
        <authorList>
            <consortium name="Genoscope - CEA"/>
            <person name="William W."/>
        </authorList>
    </citation>
    <scope>NUCLEOTIDE SEQUENCE [LARGE SCALE GENOMIC DNA]</scope>
</reference>
<protein>
    <submittedName>
        <fullName evidence="1">Uncharacterized protein</fullName>
    </submittedName>
</protein>
<dbReference type="Proteomes" id="UP001159405">
    <property type="component" value="Unassembled WGS sequence"/>
</dbReference>
<keyword evidence="2" id="KW-1185">Reference proteome</keyword>